<protein>
    <submittedName>
        <fullName evidence="1">Uncharacterized protein</fullName>
    </submittedName>
</protein>
<dbReference type="Proteomes" id="UP000596661">
    <property type="component" value="Chromosome 4"/>
</dbReference>
<reference evidence="1" key="2">
    <citation type="submission" date="2021-03" db="UniProtKB">
        <authorList>
            <consortium name="EnsemblPlants"/>
        </authorList>
    </citation>
    <scope>IDENTIFICATION</scope>
</reference>
<dbReference type="EMBL" id="UZAU01000369">
    <property type="status" value="NOT_ANNOTATED_CDS"/>
    <property type="molecule type" value="Genomic_DNA"/>
</dbReference>
<evidence type="ECO:0000313" key="2">
    <source>
        <dbReference type="Proteomes" id="UP000596661"/>
    </source>
</evidence>
<organism evidence="1 2">
    <name type="scientific">Cannabis sativa</name>
    <name type="common">Hemp</name>
    <name type="synonym">Marijuana</name>
    <dbReference type="NCBI Taxonomy" id="3483"/>
    <lineage>
        <taxon>Eukaryota</taxon>
        <taxon>Viridiplantae</taxon>
        <taxon>Streptophyta</taxon>
        <taxon>Embryophyta</taxon>
        <taxon>Tracheophyta</taxon>
        <taxon>Spermatophyta</taxon>
        <taxon>Magnoliopsida</taxon>
        <taxon>eudicotyledons</taxon>
        <taxon>Gunneridae</taxon>
        <taxon>Pentapetalae</taxon>
        <taxon>rosids</taxon>
        <taxon>fabids</taxon>
        <taxon>Rosales</taxon>
        <taxon>Cannabaceae</taxon>
        <taxon>Cannabis</taxon>
    </lineage>
</organism>
<dbReference type="AlphaFoldDB" id="A0A803PJ76"/>
<evidence type="ECO:0000313" key="1">
    <source>
        <dbReference type="EnsemblPlants" id="cds.evm.model.04.914_evm.model.04.915"/>
    </source>
</evidence>
<dbReference type="EnsemblPlants" id="evm.model.04.914_evm.model.04.915">
    <property type="protein sequence ID" value="cds.evm.model.04.914_evm.model.04.915"/>
    <property type="gene ID" value="evm.TU.04.914_evm.TU.04.915"/>
</dbReference>
<dbReference type="Gramene" id="evm.model.04.914_evm.model.04.915">
    <property type="protein sequence ID" value="cds.evm.model.04.914_evm.model.04.915"/>
    <property type="gene ID" value="evm.TU.04.914_evm.TU.04.915"/>
</dbReference>
<proteinExistence type="predicted"/>
<accession>A0A803PJ76</accession>
<keyword evidence="2" id="KW-1185">Reference proteome</keyword>
<name>A0A803PJ76_CANSA</name>
<sequence>MDATSDVTRAVLRCIIQAFWFYIYNSKLSNILPQVSNQLLVRIQCSHILLQGLNFSQMQPLIPIIGGTVSEWWF</sequence>
<reference evidence="1" key="1">
    <citation type="submission" date="2018-11" db="EMBL/GenBank/DDBJ databases">
        <authorList>
            <person name="Grassa J C."/>
        </authorList>
    </citation>
    <scope>NUCLEOTIDE SEQUENCE [LARGE SCALE GENOMIC DNA]</scope>
</reference>